<organism evidence="5 6">
    <name type="scientific">Mesocestoides corti</name>
    <name type="common">Flatworm</name>
    <dbReference type="NCBI Taxonomy" id="53468"/>
    <lineage>
        <taxon>Eukaryota</taxon>
        <taxon>Metazoa</taxon>
        <taxon>Spiralia</taxon>
        <taxon>Lophotrochozoa</taxon>
        <taxon>Platyhelminthes</taxon>
        <taxon>Cestoda</taxon>
        <taxon>Eucestoda</taxon>
        <taxon>Cyclophyllidea</taxon>
        <taxon>Mesocestoididae</taxon>
        <taxon>Mesocestoides</taxon>
    </lineage>
</organism>
<evidence type="ECO:0000259" key="4">
    <source>
        <dbReference type="PROSITE" id="PS50222"/>
    </source>
</evidence>
<dbReference type="AlphaFoldDB" id="A0A0R3UPZ1"/>
<dbReference type="Proteomes" id="UP000267029">
    <property type="component" value="Unassembled WGS sequence"/>
</dbReference>
<accession>A0A0R3UPZ1</accession>
<dbReference type="SUPFAM" id="SSF47473">
    <property type="entry name" value="EF-hand"/>
    <property type="match status" value="1"/>
</dbReference>
<evidence type="ECO:0000313" key="5">
    <source>
        <dbReference type="EMBL" id="VDD83929.1"/>
    </source>
</evidence>
<reference evidence="7 8" key="2">
    <citation type="submission" date="2019-11" db="UniProtKB">
        <authorList>
            <consortium name="WormBaseParasite"/>
        </authorList>
    </citation>
    <scope>IDENTIFICATION</scope>
</reference>
<keyword evidence="6" id="KW-1185">Reference proteome</keyword>
<dbReference type="SMART" id="SM00054">
    <property type="entry name" value="EFh"/>
    <property type="match status" value="4"/>
</dbReference>
<evidence type="ECO:0000313" key="7">
    <source>
        <dbReference type="WBParaSite" id="MCU_010417-RA"/>
    </source>
</evidence>
<dbReference type="PANTHER" id="PTHR10827">
    <property type="entry name" value="RETICULOCALBIN"/>
    <property type="match status" value="1"/>
</dbReference>
<evidence type="ECO:0000256" key="3">
    <source>
        <dbReference type="ARBA" id="ARBA00022837"/>
    </source>
</evidence>
<dbReference type="PANTHER" id="PTHR10827:SF98">
    <property type="entry name" value="45 KDA CALCIUM-BINDING PROTEIN"/>
    <property type="match status" value="1"/>
</dbReference>
<feature type="domain" description="EF-hand" evidence="4">
    <location>
        <begin position="106"/>
        <end position="140"/>
    </location>
</feature>
<name>A0A0R3UPZ1_MESCO</name>
<feature type="domain" description="EF-hand" evidence="4">
    <location>
        <begin position="70"/>
        <end position="105"/>
    </location>
</feature>
<proteinExistence type="predicted"/>
<dbReference type="GO" id="GO:0005509">
    <property type="term" value="F:calcium ion binding"/>
    <property type="evidence" value="ECO:0007669"/>
    <property type="project" value="InterPro"/>
</dbReference>
<dbReference type="STRING" id="53468.A0A0R3UPZ1"/>
<feature type="domain" description="EF-hand" evidence="4">
    <location>
        <begin position="2"/>
        <end position="37"/>
    </location>
</feature>
<dbReference type="InterPro" id="IPR002048">
    <property type="entry name" value="EF_hand_dom"/>
</dbReference>
<dbReference type="Gene3D" id="1.10.238.10">
    <property type="entry name" value="EF-hand"/>
    <property type="match status" value="2"/>
</dbReference>
<dbReference type="InterPro" id="IPR018247">
    <property type="entry name" value="EF_Hand_1_Ca_BS"/>
</dbReference>
<gene>
    <name evidence="5" type="ORF">MCOS_LOCUS9932</name>
</gene>
<dbReference type="Pfam" id="PF13499">
    <property type="entry name" value="EF-hand_7"/>
    <property type="match status" value="2"/>
</dbReference>
<dbReference type="InterPro" id="IPR011992">
    <property type="entry name" value="EF-hand-dom_pair"/>
</dbReference>
<keyword evidence="2" id="KW-0677">Repeat</keyword>
<dbReference type="OrthoDB" id="26525at2759"/>
<evidence type="ECO:0000256" key="2">
    <source>
        <dbReference type="ARBA" id="ARBA00022737"/>
    </source>
</evidence>
<keyword evidence="1" id="KW-0479">Metal-binding</keyword>
<dbReference type="WBParaSite" id="MCU_010417-RA">
    <property type="protein sequence ID" value="MCU_010417-RA"/>
    <property type="gene ID" value="MCU_010417"/>
</dbReference>
<evidence type="ECO:0000313" key="8">
    <source>
        <dbReference type="WBParaSite" id="MCU_010417-RB"/>
    </source>
</evidence>
<dbReference type="EMBL" id="UXSR01005893">
    <property type="protein sequence ID" value="VDD83929.1"/>
    <property type="molecule type" value="Genomic_DNA"/>
</dbReference>
<evidence type="ECO:0000313" key="6">
    <source>
        <dbReference type="Proteomes" id="UP000267029"/>
    </source>
</evidence>
<evidence type="ECO:0000256" key="1">
    <source>
        <dbReference type="ARBA" id="ARBA00022723"/>
    </source>
</evidence>
<dbReference type="WBParaSite" id="MCU_010417-RB">
    <property type="protein sequence ID" value="MCU_010417-RB"/>
    <property type="gene ID" value="MCU_010417"/>
</dbReference>
<keyword evidence="3" id="KW-0106">Calcium</keyword>
<protein>
    <submittedName>
        <fullName evidence="7 8">Calcium-binding protein</fullName>
    </submittedName>
</protein>
<dbReference type="PROSITE" id="PS50222">
    <property type="entry name" value="EF_HAND_2"/>
    <property type="match status" value="3"/>
</dbReference>
<reference evidence="5 6" key="1">
    <citation type="submission" date="2018-10" db="EMBL/GenBank/DDBJ databases">
        <authorList>
            <consortium name="Pathogen Informatics"/>
        </authorList>
    </citation>
    <scope>NUCLEOTIDE SEQUENCE [LARGE SCALE GENOMIC DNA]</scope>
</reference>
<sequence length="140" mass="15919">MGMRHRYLAAFKAADKDHSGTLTRDELKTVLLERNIPLSEIDNLMDQLDINGDGIISLGEYKLALGISTQPMDQWKLLFEELDTNKSGEIEVQELAAFLKEANMESLIPTLTDWMEDYDTNNDGKLQYKEFLGFVATLDD</sequence>
<dbReference type="PROSITE" id="PS00018">
    <property type="entry name" value="EF_HAND_1"/>
    <property type="match status" value="2"/>
</dbReference>